<organism evidence="1 2">
    <name type="scientific">Cupriavidus taiwanensis (strain DSM 17343 / BCRC 17206 / CCUG 44338 / CIP 107171 / LMG 19424 / R1)</name>
    <name type="common">Ralstonia taiwanensis (strain LMG 19424)</name>
    <dbReference type="NCBI Taxonomy" id="977880"/>
    <lineage>
        <taxon>Bacteria</taxon>
        <taxon>Pseudomonadati</taxon>
        <taxon>Pseudomonadota</taxon>
        <taxon>Betaproteobacteria</taxon>
        <taxon>Burkholderiales</taxon>
        <taxon>Burkholderiaceae</taxon>
        <taxon>Cupriavidus</taxon>
    </lineage>
</organism>
<proteinExistence type="predicted"/>
<dbReference type="Proteomes" id="UP000001692">
    <property type="component" value="Chromosome 2"/>
</dbReference>
<accession>B3RC66</accession>
<reference evidence="1 2" key="1">
    <citation type="journal article" date="2008" name="Genome Res.">
        <title>Genome sequence of the beta-rhizobium Cupriavidus taiwanensis and comparative genomics of rhizobia.</title>
        <authorList>
            <person name="Amadou C."/>
            <person name="Pascal G."/>
            <person name="Mangenot S."/>
            <person name="Glew M."/>
            <person name="Bontemps C."/>
            <person name="Capela D."/>
            <person name="Carrere S."/>
            <person name="Cruveiller S."/>
            <person name="Dossat C."/>
            <person name="Lajus A."/>
            <person name="Marchetti M."/>
            <person name="Poinsot V."/>
            <person name="Rouy Z."/>
            <person name="Servin B."/>
            <person name="Saad M."/>
            <person name="Schenowitz C."/>
            <person name="Barbe V."/>
            <person name="Batut J."/>
            <person name="Medigue C."/>
            <person name="Masson-Boivin C."/>
        </authorList>
    </citation>
    <scope>NUCLEOTIDE SEQUENCE [LARGE SCALE GENOMIC DNA]</scope>
    <source>
        <strain evidence="2">DSM 17343 / BCRC 17206 / CCUG 44338 / CIP 107171 / LMG 19424 / R1</strain>
    </source>
</reference>
<evidence type="ECO:0000313" key="2">
    <source>
        <dbReference type="Proteomes" id="UP000001692"/>
    </source>
</evidence>
<keyword evidence="2" id="KW-1185">Reference proteome</keyword>
<dbReference type="AlphaFoldDB" id="B3RC66"/>
<protein>
    <submittedName>
        <fullName evidence="1">Uncharacterized protein</fullName>
    </submittedName>
</protein>
<gene>
    <name evidence="1" type="ordered locus">RALTA_B1910</name>
</gene>
<sequence length="55" mass="6019">MDAIHVYDPAGHATVGVPSIRHDIPAAVRRIGEDLFQARRCVAPRQAGQPGWDSR</sequence>
<evidence type="ECO:0000313" key="1">
    <source>
        <dbReference type="EMBL" id="CAQ72491.1"/>
    </source>
</evidence>
<dbReference type="EMBL" id="CU633750">
    <property type="protein sequence ID" value="CAQ72491.1"/>
    <property type="molecule type" value="Genomic_DNA"/>
</dbReference>
<name>B3RC66_CUPTR</name>
<dbReference type="KEGG" id="cti:RALTA_B1910"/>
<dbReference type="HOGENOM" id="CLU_3024517_0_0_4"/>